<dbReference type="EMBL" id="ML210186">
    <property type="protein sequence ID" value="TFK25402.1"/>
    <property type="molecule type" value="Genomic_DNA"/>
</dbReference>
<dbReference type="Gene3D" id="3.40.50.1820">
    <property type="entry name" value="alpha/beta hydrolase"/>
    <property type="match status" value="1"/>
</dbReference>
<dbReference type="SUPFAM" id="SSF53474">
    <property type="entry name" value="alpha/beta-Hydrolases"/>
    <property type="match status" value="1"/>
</dbReference>
<evidence type="ECO:0000313" key="1">
    <source>
        <dbReference type="EMBL" id="TFK25402.1"/>
    </source>
</evidence>
<organism evidence="1 2">
    <name type="scientific">Coprinopsis marcescibilis</name>
    <name type="common">Agaric fungus</name>
    <name type="synonym">Psathyrella marcescibilis</name>
    <dbReference type="NCBI Taxonomy" id="230819"/>
    <lineage>
        <taxon>Eukaryota</taxon>
        <taxon>Fungi</taxon>
        <taxon>Dikarya</taxon>
        <taxon>Basidiomycota</taxon>
        <taxon>Agaricomycotina</taxon>
        <taxon>Agaricomycetes</taxon>
        <taxon>Agaricomycetidae</taxon>
        <taxon>Agaricales</taxon>
        <taxon>Agaricineae</taxon>
        <taxon>Psathyrellaceae</taxon>
        <taxon>Coprinopsis</taxon>
    </lineage>
</organism>
<dbReference type="OrthoDB" id="3251587at2759"/>
<dbReference type="AlphaFoldDB" id="A0A5C3KY83"/>
<sequence length="321" mass="35787">MTFQTLVVNNAGARLAYLDSGPPLSHRINYKTLFAVHGIVFSAPIFQRVMDLATQSGLRIVAINRSDYPGSSPLSAEDIGLISRSDAERVSYFRKGGLELVHFIDMFIRVNKLPEISEDGETGGVALLGWSLGNSFTLSGITHASELADDAKDRLSKHLRSVAPVINPPSIGLGMPLPARNWLPYMEDSIPFKDRIPLTTQWLTNYIDHSDISKRDDIYNMHSHIPYIAFPDALAGSDGLLMKNLSSQLSANYHKACYRKEIRSLFPHMKVWEVTGDMTGSFAVVCYWQIQDDDDAHGGENFNVQWDKPERTIEAYLLAVA</sequence>
<protein>
    <recommendedName>
        <fullName evidence="3">AB hydrolase-1 domain-containing protein</fullName>
    </recommendedName>
</protein>
<name>A0A5C3KY83_COPMA</name>
<dbReference type="InterPro" id="IPR029058">
    <property type="entry name" value="AB_hydrolase_fold"/>
</dbReference>
<proteinExistence type="predicted"/>
<evidence type="ECO:0008006" key="3">
    <source>
        <dbReference type="Google" id="ProtNLM"/>
    </source>
</evidence>
<gene>
    <name evidence="1" type="ORF">FA15DRAFT_687009</name>
</gene>
<dbReference type="Proteomes" id="UP000307440">
    <property type="component" value="Unassembled WGS sequence"/>
</dbReference>
<accession>A0A5C3KY83</accession>
<keyword evidence="2" id="KW-1185">Reference proteome</keyword>
<evidence type="ECO:0000313" key="2">
    <source>
        <dbReference type="Proteomes" id="UP000307440"/>
    </source>
</evidence>
<reference evidence="1 2" key="1">
    <citation type="journal article" date="2019" name="Nat. Ecol. Evol.">
        <title>Megaphylogeny resolves global patterns of mushroom evolution.</title>
        <authorList>
            <person name="Varga T."/>
            <person name="Krizsan K."/>
            <person name="Foldi C."/>
            <person name="Dima B."/>
            <person name="Sanchez-Garcia M."/>
            <person name="Sanchez-Ramirez S."/>
            <person name="Szollosi G.J."/>
            <person name="Szarkandi J.G."/>
            <person name="Papp V."/>
            <person name="Albert L."/>
            <person name="Andreopoulos W."/>
            <person name="Angelini C."/>
            <person name="Antonin V."/>
            <person name="Barry K.W."/>
            <person name="Bougher N.L."/>
            <person name="Buchanan P."/>
            <person name="Buyck B."/>
            <person name="Bense V."/>
            <person name="Catcheside P."/>
            <person name="Chovatia M."/>
            <person name="Cooper J."/>
            <person name="Damon W."/>
            <person name="Desjardin D."/>
            <person name="Finy P."/>
            <person name="Geml J."/>
            <person name="Haridas S."/>
            <person name="Hughes K."/>
            <person name="Justo A."/>
            <person name="Karasinski D."/>
            <person name="Kautmanova I."/>
            <person name="Kiss B."/>
            <person name="Kocsube S."/>
            <person name="Kotiranta H."/>
            <person name="LaButti K.M."/>
            <person name="Lechner B.E."/>
            <person name="Liimatainen K."/>
            <person name="Lipzen A."/>
            <person name="Lukacs Z."/>
            <person name="Mihaltcheva S."/>
            <person name="Morgado L.N."/>
            <person name="Niskanen T."/>
            <person name="Noordeloos M.E."/>
            <person name="Ohm R.A."/>
            <person name="Ortiz-Santana B."/>
            <person name="Ovrebo C."/>
            <person name="Racz N."/>
            <person name="Riley R."/>
            <person name="Savchenko A."/>
            <person name="Shiryaev A."/>
            <person name="Soop K."/>
            <person name="Spirin V."/>
            <person name="Szebenyi C."/>
            <person name="Tomsovsky M."/>
            <person name="Tulloss R.E."/>
            <person name="Uehling J."/>
            <person name="Grigoriev I.V."/>
            <person name="Vagvolgyi C."/>
            <person name="Papp T."/>
            <person name="Martin F.M."/>
            <person name="Miettinen O."/>
            <person name="Hibbett D.S."/>
            <person name="Nagy L.G."/>
        </authorList>
    </citation>
    <scope>NUCLEOTIDE SEQUENCE [LARGE SCALE GENOMIC DNA]</scope>
    <source>
        <strain evidence="1 2">CBS 121175</strain>
    </source>
</reference>